<dbReference type="AlphaFoldDB" id="A0A135L1B1"/>
<name>A0A135L1B1_9BACI</name>
<dbReference type="InterPro" id="IPR007404">
    <property type="entry name" value="YdjM-like"/>
</dbReference>
<gene>
    <name evidence="2" type="ORF">U473_00900</name>
</gene>
<dbReference type="EMBL" id="LSKU01000001">
    <property type="protein sequence ID" value="KXG42762.1"/>
    <property type="molecule type" value="Genomic_DNA"/>
</dbReference>
<dbReference type="Proteomes" id="UP000070352">
    <property type="component" value="Unassembled WGS sequence"/>
</dbReference>
<feature type="transmembrane region" description="Helical" evidence="1">
    <location>
        <begin position="128"/>
        <end position="154"/>
    </location>
</feature>
<feature type="transmembrane region" description="Helical" evidence="1">
    <location>
        <begin position="160"/>
        <end position="180"/>
    </location>
</feature>
<evidence type="ECO:0000313" key="2">
    <source>
        <dbReference type="EMBL" id="KXG42762.1"/>
    </source>
</evidence>
<keyword evidence="1" id="KW-0812">Transmembrane</keyword>
<proteinExistence type="predicted"/>
<reference evidence="2 3" key="1">
    <citation type="submission" date="2016-02" db="EMBL/GenBank/DDBJ databases">
        <title>Draft Genome for Tepidibacillus decaturensis nov. sp. Strain Z9, an Anaerobic, Moderately Thermophilic and Heterotrophic Bacterium from Deep Subsurface of the Illinois Basin, USA.</title>
        <authorList>
            <person name="Dong Y."/>
            <person name="Chang J.Y."/>
            <person name="Sanford R."/>
            <person name="Fouke B.W."/>
        </authorList>
    </citation>
    <scope>NUCLEOTIDE SEQUENCE [LARGE SCALE GENOMIC DNA]</scope>
    <source>
        <strain evidence="2 3">Z9</strain>
    </source>
</reference>
<dbReference type="PANTHER" id="PTHR40031">
    <property type="entry name" value="HYPOTHETICAL MEMBRANE SPANNING PROTEIN"/>
    <property type="match status" value="1"/>
</dbReference>
<dbReference type="Pfam" id="PF04307">
    <property type="entry name" value="YdjM"/>
    <property type="match status" value="1"/>
</dbReference>
<organism evidence="2 3">
    <name type="scientific">Tepidibacillus decaturensis</name>
    <dbReference type="NCBI Taxonomy" id="1413211"/>
    <lineage>
        <taxon>Bacteria</taxon>
        <taxon>Bacillati</taxon>
        <taxon>Bacillota</taxon>
        <taxon>Bacilli</taxon>
        <taxon>Bacillales</taxon>
        <taxon>Bacillaceae</taxon>
        <taxon>Tepidibacillus</taxon>
    </lineage>
</organism>
<comment type="caution">
    <text evidence="2">The sequence shown here is derived from an EMBL/GenBank/DDBJ whole genome shotgun (WGS) entry which is preliminary data.</text>
</comment>
<evidence type="ECO:0000256" key="1">
    <source>
        <dbReference type="SAM" id="Phobius"/>
    </source>
</evidence>
<protein>
    <recommendedName>
        <fullName evidence="4">Hydrolase</fullName>
    </recommendedName>
</protein>
<dbReference type="PANTHER" id="PTHR40031:SF1">
    <property type="entry name" value="MEMBRANE-BOUND METAL-DEPENDENT HYDROLASE"/>
    <property type="match status" value="1"/>
</dbReference>
<feature type="transmembrane region" description="Helical" evidence="1">
    <location>
        <begin position="97"/>
        <end position="116"/>
    </location>
</feature>
<dbReference type="OrthoDB" id="110250at2"/>
<feature type="transmembrane region" description="Helical" evidence="1">
    <location>
        <begin position="70"/>
        <end position="91"/>
    </location>
</feature>
<keyword evidence="1" id="KW-1133">Transmembrane helix</keyword>
<evidence type="ECO:0000313" key="3">
    <source>
        <dbReference type="Proteomes" id="UP000070352"/>
    </source>
</evidence>
<dbReference type="InterPro" id="IPR053170">
    <property type="entry name" value="Transcription_regulator"/>
</dbReference>
<evidence type="ECO:0008006" key="4">
    <source>
        <dbReference type="Google" id="ProtNLM"/>
    </source>
</evidence>
<sequence length="328" mass="38550">MDTGTHFVIGISLAGLAHIDPVVSQEPLLAQVILLGTVIGSQAPDFDGITRMLGGTANYIKNHRGITHSLPAFFVWPTLISFFLLIFYPTIPFSHLWLWIFISVFLHVFLDLFNPYGTQALRPFSQKWIALNTINIFDPFIFVSHIVGILIWSFEWLDPKILFSLLYLLTIIYLVWRLCFHHNLISTLRQDYKVTGKITILPTIQWTTWNVIEENDETYRIGVIRNDQLEWIDEKKKFKDHQSIIMAKQDKKIEVFLSLTDYAYPMWKKTSFGYEVRFIDLRYRFKNHYPFIGIVLLNEEMQIIDSYIGWVYNQEHLTKKIHSLLNQS</sequence>
<accession>A0A135L1B1</accession>
<dbReference type="STRING" id="1413211.U473_00900"/>
<keyword evidence="3" id="KW-1185">Reference proteome</keyword>
<keyword evidence="1" id="KW-0472">Membrane</keyword>
<dbReference type="RefSeq" id="WP_068722519.1">
    <property type="nucleotide sequence ID" value="NZ_LSKU01000001.1"/>
</dbReference>